<dbReference type="KEGG" id="kme:H0A61_00491"/>
<reference evidence="2" key="1">
    <citation type="submission" date="2020-07" db="EMBL/GenBank/DDBJ databases">
        <title>Koleobacter methoxysyntrophicus gen. nov., sp. nov., a novel anaerobic bacterium isolated from deep subsurface oil field and proposal of Koleobacterales ord. nov. in the phylum Firmicutes.</title>
        <authorList>
            <person name="Sakamoto S."/>
            <person name="Tamaki H."/>
        </authorList>
    </citation>
    <scope>NUCLEOTIDE SEQUENCE</scope>
    <source>
        <strain evidence="2">NRmbB1</strain>
    </source>
</reference>
<dbReference type="EC" id="3.1.1.2" evidence="2"/>
<evidence type="ECO:0000313" key="2">
    <source>
        <dbReference type="EMBL" id="QSQ08171.1"/>
    </source>
</evidence>
<proteinExistence type="predicted"/>
<dbReference type="PANTHER" id="PTHR30383:SF5">
    <property type="entry name" value="SGNH HYDROLASE-TYPE ESTERASE DOMAIN-CONTAINING PROTEIN"/>
    <property type="match status" value="1"/>
</dbReference>
<dbReference type="PANTHER" id="PTHR30383">
    <property type="entry name" value="THIOESTERASE 1/PROTEASE 1/LYSOPHOSPHOLIPASE L1"/>
    <property type="match status" value="1"/>
</dbReference>
<dbReference type="Pfam" id="PF13472">
    <property type="entry name" value="Lipase_GDSL_2"/>
    <property type="match status" value="1"/>
</dbReference>
<name>A0A8A0RI83_9FIRM</name>
<organism evidence="2 3">
    <name type="scientific">Koleobacter methoxysyntrophicus</name>
    <dbReference type="NCBI Taxonomy" id="2751313"/>
    <lineage>
        <taxon>Bacteria</taxon>
        <taxon>Bacillati</taxon>
        <taxon>Bacillota</taxon>
        <taxon>Clostridia</taxon>
        <taxon>Koleobacterales</taxon>
        <taxon>Koleobacteraceae</taxon>
        <taxon>Koleobacter</taxon>
    </lineage>
</organism>
<dbReference type="Proteomes" id="UP000662904">
    <property type="component" value="Chromosome"/>
</dbReference>
<dbReference type="RefSeq" id="WP_206708401.1">
    <property type="nucleotide sequence ID" value="NZ_CP059066.1"/>
</dbReference>
<keyword evidence="3" id="KW-1185">Reference proteome</keyword>
<dbReference type="SUPFAM" id="SSF52266">
    <property type="entry name" value="SGNH hydrolase"/>
    <property type="match status" value="1"/>
</dbReference>
<dbReference type="GO" id="GO:0004064">
    <property type="term" value="F:arylesterase activity"/>
    <property type="evidence" value="ECO:0007669"/>
    <property type="project" value="UniProtKB-EC"/>
</dbReference>
<dbReference type="InterPro" id="IPR036514">
    <property type="entry name" value="SGNH_hydro_sf"/>
</dbReference>
<evidence type="ECO:0000259" key="1">
    <source>
        <dbReference type="Pfam" id="PF13472"/>
    </source>
</evidence>
<sequence length="185" mass="21480">MNEKIIALGDSLTLGYPFNEEKSWVAILREEHGLNILNKGINGDTTEGMLERFESDVVKQRPELVIITGGANDAFNFVPVQDMIYNYREMIRIALDNDIVPIIGITLPVDDEFAERKLKKFRIRIWEYCEEHSLHRIDFYSELLDTKTGLIKEMYDFDGLHPNPEGYRAMAKTAWNVLKRIINSR</sequence>
<dbReference type="Gene3D" id="3.40.50.1110">
    <property type="entry name" value="SGNH hydrolase"/>
    <property type="match status" value="1"/>
</dbReference>
<dbReference type="AlphaFoldDB" id="A0A8A0RI83"/>
<protein>
    <submittedName>
        <fullName evidence="2">Arylesterase</fullName>
        <ecNumber evidence="2">3.1.1.2</ecNumber>
    </submittedName>
</protein>
<accession>A0A8A0RI83</accession>
<feature type="domain" description="SGNH hydrolase-type esterase" evidence="1">
    <location>
        <begin position="7"/>
        <end position="169"/>
    </location>
</feature>
<gene>
    <name evidence="2" type="ORF">H0A61_00491</name>
</gene>
<dbReference type="InterPro" id="IPR013830">
    <property type="entry name" value="SGNH_hydro"/>
</dbReference>
<dbReference type="GO" id="GO:0004622">
    <property type="term" value="F:phosphatidylcholine lysophospholipase activity"/>
    <property type="evidence" value="ECO:0007669"/>
    <property type="project" value="TreeGrafter"/>
</dbReference>
<dbReference type="InterPro" id="IPR051532">
    <property type="entry name" value="Ester_Hydrolysis_Enzymes"/>
</dbReference>
<evidence type="ECO:0000313" key="3">
    <source>
        <dbReference type="Proteomes" id="UP000662904"/>
    </source>
</evidence>
<dbReference type="EMBL" id="CP059066">
    <property type="protein sequence ID" value="QSQ08171.1"/>
    <property type="molecule type" value="Genomic_DNA"/>
</dbReference>
<keyword evidence="2" id="KW-0378">Hydrolase</keyword>